<dbReference type="InterPro" id="IPR009663">
    <property type="entry name" value="PAP_PilO"/>
</dbReference>
<name>A0A0A1YHI0_9PSED</name>
<organism evidence="1 2">
    <name type="scientific">Pseudomonas taeanensis MS-3</name>
    <dbReference type="NCBI Taxonomy" id="1395571"/>
    <lineage>
        <taxon>Bacteria</taxon>
        <taxon>Pseudomonadati</taxon>
        <taxon>Pseudomonadota</taxon>
        <taxon>Gammaproteobacteria</taxon>
        <taxon>Pseudomonadales</taxon>
        <taxon>Pseudomonadaceae</taxon>
        <taxon>Pseudomonas</taxon>
    </lineage>
</organism>
<sequence length="439" mass="47817">MTRPDPASWVRVLTYNGRKFVTGLYWHPLSTPRQFMKEARAYGKEHGLDIVAIREAPTKIQAGFVAKKLGAVKGMYSMATALAGQFDADFVACWKIDEDLYAIAGTAEGAIIPGGDLVTTFADAKQRITVLQNRGLLKNAQLFVPEGFGFDVRPFDIEELLAPKRLRNGYKLRQLTFGLSRKELVTVGVCTGLLIGAGMGFHLWQSHQEELARQAALEAERQRLAELAAKNAQAKSPLDLAALEHPWASLPDTQDLVKACSKAERVLPLSITGWQFESATCDGLALAATYQRAGTSTAKQFTEASALLFEEAPAFLIDDGNTVGVRVPLKVAIGSNEELPSQDQVLQAVTSYFYQQGIAPRLAPAQAEPIQQLPGNDQPAITVTPPWTKFTFHAESTLPPVLSLEDLPGIGVRTTLIETTLKNSQLAWSVAGEIYAKPQ</sequence>
<protein>
    <submittedName>
        <fullName evidence="1">Pilus assembly protein</fullName>
    </submittedName>
</protein>
<comment type="caution">
    <text evidence="1">The sequence shown here is derived from an EMBL/GenBank/DDBJ whole genome shotgun (WGS) entry which is preliminary data.</text>
</comment>
<accession>A0A0A1YHI0</accession>
<dbReference type="STRING" id="1395571.TMS3_0120455"/>
<dbReference type="AlphaFoldDB" id="A0A0A1YHI0"/>
<dbReference type="EMBL" id="AWSQ01000008">
    <property type="protein sequence ID" value="KFX68119.1"/>
    <property type="molecule type" value="Genomic_DNA"/>
</dbReference>
<gene>
    <name evidence="1" type="ORF">TMS3_0120455</name>
</gene>
<evidence type="ECO:0000313" key="2">
    <source>
        <dbReference type="Proteomes" id="UP000030063"/>
    </source>
</evidence>
<dbReference type="eggNOG" id="ENOG502Z9DZ">
    <property type="taxonomic scope" value="Bacteria"/>
</dbReference>
<reference evidence="1 2" key="1">
    <citation type="journal article" date="2014" name="Genome Announc.">
        <title>Draft Genome Sequence of Petroleum Oil-Degrading Marine Bacterium Pseudomonas taeanensis Strain MS-3, Isolated from a Crude Oil-Contaminated Seashore.</title>
        <authorList>
            <person name="Lee S.Y."/>
            <person name="Kim S.H."/>
            <person name="Lee D.G."/>
            <person name="Shin S."/>
            <person name="Yun S.H."/>
            <person name="Choi C.W."/>
            <person name="Chung Y.H."/>
            <person name="Choi J.S."/>
            <person name="Kahng H.Y."/>
            <person name="Kim S.I."/>
        </authorList>
    </citation>
    <scope>NUCLEOTIDE SEQUENCE [LARGE SCALE GENOMIC DNA]</scope>
    <source>
        <strain evidence="1 2">MS-3</strain>
    </source>
</reference>
<keyword evidence="2" id="KW-1185">Reference proteome</keyword>
<evidence type="ECO:0000313" key="1">
    <source>
        <dbReference type="EMBL" id="KFX68119.1"/>
    </source>
</evidence>
<dbReference type="Pfam" id="PF06864">
    <property type="entry name" value="PAP_PilO"/>
    <property type="match status" value="1"/>
</dbReference>
<proteinExistence type="predicted"/>
<dbReference type="Proteomes" id="UP000030063">
    <property type="component" value="Unassembled WGS sequence"/>
</dbReference>